<dbReference type="EMBL" id="VSSQ01042620">
    <property type="protein sequence ID" value="MPM96230.1"/>
    <property type="molecule type" value="Genomic_DNA"/>
</dbReference>
<dbReference type="AlphaFoldDB" id="A0A645E385"/>
<accession>A0A645E385</accession>
<dbReference type="Pfam" id="PF05932">
    <property type="entry name" value="CesT"/>
    <property type="match status" value="1"/>
</dbReference>
<name>A0A645E385_9ZZZZ</name>
<sequence>MTDDKLADLLGALGESMGIDALRWDDQAQCQLLIGEDLSLLLRYSSHEERITLAAVVADTLPDPLDHALTVELLEHALSPMARSGPAIGLDRDNDLLLAYWLVSVAHLDATGLVQHVQDFLAYVFFMRERIAGENRTPFVSADTATSMPLGHMV</sequence>
<dbReference type="InterPro" id="IPR010261">
    <property type="entry name" value="Tir_chaperone"/>
</dbReference>
<organism evidence="1">
    <name type="scientific">bioreactor metagenome</name>
    <dbReference type="NCBI Taxonomy" id="1076179"/>
    <lineage>
        <taxon>unclassified sequences</taxon>
        <taxon>metagenomes</taxon>
        <taxon>ecological metagenomes</taxon>
    </lineage>
</organism>
<protein>
    <submittedName>
        <fullName evidence="1">Uncharacterized protein</fullName>
    </submittedName>
</protein>
<dbReference type="GO" id="GO:0030254">
    <property type="term" value="P:protein secretion by the type III secretion system"/>
    <property type="evidence" value="ECO:0007669"/>
    <property type="project" value="InterPro"/>
</dbReference>
<gene>
    <name evidence="1" type="ORF">SDC9_143388</name>
</gene>
<dbReference type="SUPFAM" id="SSF69635">
    <property type="entry name" value="Type III secretory system chaperone-like"/>
    <property type="match status" value="1"/>
</dbReference>
<dbReference type="Gene3D" id="3.30.1460.10">
    <property type="match status" value="1"/>
</dbReference>
<reference evidence="1" key="1">
    <citation type="submission" date="2019-08" db="EMBL/GenBank/DDBJ databases">
        <authorList>
            <person name="Kucharzyk K."/>
            <person name="Murdoch R.W."/>
            <person name="Higgins S."/>
            <person name="Loffler F."/>
        </authorList>
    </citation>
    <scope>NUCLEOTIDE SEQUENCE</scope>
</reference>
<comment type="caution">
    <text evidence="1">The sequence shown here is derived from an EMBL/GenBank/DDBJ whole genome shotgun (WGS) entry which is preliminary data.</text>
</comment>
<proteinExistence type="predicted"/>
<evidence type="ECO:0000313" key="1">
    <source>
        <dbReference type="EMBL" id="MPM96230.1"/>
    </source>
</evidence>